<name>A0AAV4A9F9_9GAST</name>
<comment type="caution">
    <text evidence="4">The sequence shown here is derived from an EMBL/GenBank/DDBJ whole genome shotgun (WGS) entry which is preliminary data.</text>
</comment>
<dbReference type="PANTHER" id="PTHR24198:SF165">
    <property type="entry name" value="ANKYRIN REPEAT-CONTAINING PROTEIN-RELATED"/>
    <property type="match status" value="1"/>
</dbReference>
<feature type="repeat" description="ANK" evidence="3">
    <location>
        <begin position="57"/>
        <end position="89"/>
    </location>
</feature>
<keyword evidence="1" id="KW-0677">Repeat</keyword>
<dbReference type="SUPFAM" id="SSF48403">
    <property type="entry name" value="Ankyrin repeat"/>
    <property type="match status" value="2"/>
</dbReference>
<keyword evidence="2 3" id="KW-0040">ANK repeat</keyword>
<dbReference type="PRINTS" id="PR01415">
    <property type="entry name" value="ANKYRIN"/>
</dbReference>
<proteinExistence type="predicted"/>
<dbReference type="InterPro" id="IPR036770">
    <property type="entry name" value="Ankyrin_rpt-contain_sf"/>
</dbReference>
<protein>
    <submittedName>
        <fullName evidence="4">Ankyrin repeat-containing domain</fullName>
    </submittedName>
</protein>
<dbReference type="AlphaFoldDB" id="A0AAV4A9F9"/>
<evidence type="ECO:0000256" key="2">
    <source>
        <dbReference type="ARBA" id="ARBA00023043"/>
    </source>
</evidence>
<reference evidence="4 5" key="1">
    <citation type="journal article" date="2021" name="Elife">
        <title>Chloroplast acquisition without the gene transfer in kleptoplastic sea slugs, Plakobranchus ocellatus.</title>
        <authorList>
            <person name="Maeda T."/>
            <person name="Takahashi S."/>
            <person name="Yoshida T."/>
            <person name="Shimamura S."/>
            <person name="Takaki Y."/>
            <person name="Nagai Y."/>
            <person name="Toyoda A."/>
            <person name="Suzuki Y."/>
            <person name="Arimoto A."/>
            <person name="Ishii H."/>
            <person name="Satoh N."/>
            <person name="Nishiyama T."/>
            <person name="Hasebe M."/>
            <person name="Maruyama T."/>
            <person name="Minagawa J."/>
            <person name="Obokata J."/>
            <person name="Shigenobu S."/>
        </authorList>
    </citation>
    <scope>NUCLEOTIDE SEQUENCE [LARGE SCALE GENOMIC DNA]</scope>
</reference>
<dbReference type="Pfam" id="PF00023">
    <property type="entry name" value="Ank"/>
    <property type="match status" value="1"/>
</dbReference>
<gene>
    <name evidence="4" type="ORF">PoB_003143100</name>
</gene>
<dbReference type="PROSITE" id="PS50088">
    <property type="entry name" value="ANK_REPEAT"/>
    <property type="match status" value="2"/>
</dbReference>
<evidence type="ECO:0000256" key="1">
    <source>
        <dbReference type="ARBA" id="ARBA00022737"/>
    </source>
</evidence>
<accession>A0AAV4A9F9</accession>
<dbReference type="InterPro" id="IPR002110">
    <property type="entry name" value="Ankyrin_rpt"/>
</dbReference>
<feature type="repeat" description="ANK" evidence="3">
    <location>
        <begin position="503"/>
        <end position="540"/>
    </location>
</feature>
<dbReference type="SMART" id="SM00248">
    <property type="entry name" value="ANK"/>
    <property type="match status" value="11"/>
</dbReference>
<dbReference type="Gene3D" id="1.25.40.20">
    <property type="entry name" value="Ankyrin repeat-containing domain"/>
    <property type="match status" value="3"/>
</dbReference>
<evidence type="ECO:0000313" key="5">
    <source>
        <dbReference type="Proteomes" id="UP000735302"/>
    </source>
</evidence>
<evidence type="ECO:0000313" key="4">
    <source>
        <dbReference type="EMBL" id="GFO04926.1"/>
    </source>
</evidence>
<sequence length="559" mass="62264">MKAVDELLKHHQKDEHKQISQDHLNAALLEACRAGWKFFVHKLVRSGATICNEQNKNCTTALHIAAQYGFQDIVNFLLHKGADVNAVDENMNTALILAINPAGCTEMLNMLLAHGAQVDALNSEEMTALMKAVEVRDIDAITILKCARADEKKRNRKGKSSKDIAVDSGISDVFKFIKYAADSDLSFVFESALKEAVFVQDIDAVEILVDCVQSDIEFMSKCNTHYERAKRETLCEFLNSMYLAARSKKKPDYLKLETAKVLLEGWSYKGNNLGLNVTSFLEEATRYGLYKLVEILCKYEDFERYSGITDHPALVIAAEKGWTDILKLLLSFAPVFTKSRYSERSALFSAFKNNHIDCANILLQKGEFSDTYLYKIACNLITGGLYKALDHLLLHLNDEEFTQNLLRQAVQRERVKSVQVLINRGADVNVRHTGGKVALVVALDRPEGSELFKLVKLLVESGAHVNRSPPDMSPLVCAVSKGPEIIRYLLEKGADVNEVGDEKGNTPLMAAIKTKRLSSNVSNLVKLLLDFGADPHIVNKTHGEACTALSIVLDRIDEP</sequence>
<dbReference type="EMBL" id="BLXT01003744">
    <property type="protein sequence ID" value="GFO04926.1"/>
    <property type="molecule type" value="Genomic_DNA"/>
</dbReference>
<keyword evidence="5" id="KW-1185">Reference proteome</keyword>
<organism evidence="4 5">
    <name type="scientific">Plakobranchus ocellatus</name>
    <dbReference type="NCBI Taxonomy" id="259542"/>
    <lineage>
        <taxon>Eukaryota</taxon>
        <taxon>Metazoa</taxon>
        <taxon>Spiralia</taxon>
        <taxon>Lophotrochozoa</taxon>
        <taxon>Mollusca</taxon>
        <taxon>Gastropoda</taxon>
        <taxon>Heterobranchia</taxon>
        <taxon>Euthyneura</taxon>
        <taxon>Panpulmonata</taxon>
        <taxon>Sacoglossa</taxon>
        <taxon>Placobranchoidea</taxon>
        <taxon>Plakobranchidae</taxon>
        <taxon>Plakobranchus</taxon>
    </lineage>
</organism>
<evidence type="ECO:0000256" key="3">
    <source>
        <dbReference type="PROSITE-ProRule" id="PRU00023"/>
    </source>
</evidence>
<dbReference type="PROSITE" id="PS50297">
    <property type="entry name" value="ANK_REP_REGION"/>
    <property type="match status" value="2"/>
</dbReference>
<dbReference type="Proteomes" id="UP000735302">
    <property type="component" value="Unassembled WGS sequence"/>
</dbReference>
<dbReference type="PANTHER" id="PTHR24198">
    <property type="entry name" value="ANKYRIN REPEAT AND PROTEIN KINASE DOMAIN-CONTAINING PROTEIN"/>
    <property type="match status" value="1"/>
</dbReference>
<dbReference type="Pfam" id="PF12796">
    <property type="entry name" value="Ank_2"/>
    <property type="match status" value="3"/>
</dbReference>